<keyword evidence="9" id="KW-1185">Reference proteome</keyword>
<dbReference type="Proteomes" id="UP001187531">
    <property type="component" value="Unassembled WGS sequence"/>
</dbReference>
<evidence type="ECO:0000313" key="9">
    <source>
        <dbReference type="Proteomes" id="UP001187531"/>
    </source>
</evidence>
<sequence length="291" mass="33477">MKKSKNSSRLSEFNMTVIQRKNIDSSVARDIHISLRKYAWTPFRVGILTNFDFSPSFLKRYRRYINAKIGLPDVKVNIESIYSLGGENQGTPCIRISVLKTFIDEKIICECWLFGLSSSIEDKLHENEVNAPLLLMRGQKNIFENLKNLLQSMFSTPIHQMAPNMKSLVFMCVKKNPSKNIVFYLAKEKQQLVFHMNGDTLAGIVEAISDKSVSTDHFDEESEFYERIYAHVKCTLHLNLEVWQVKAIKSSDFCVDEEGKVKMMSYNVFETIIPELIDIAETRISAGLERI</sequence>
<evidence type="ECO:0000256" key="1">
    <source>
        <dbReference type="ARBA" id="ARBA00004123"/>
    </source>
</evidence>
<evidence type="ECO:0000256" key="7">
    <source>
        <dbReference type="ARBA" id="ARBA00023328"/>
    </source>
</evidence>
<dbReference type="GO" id="GO:0000775">
    <property type="term" value="C:chromosome, centromeric region"/>
    <property type="evidence" value="ECO:0007669"/>
    <property type="project" value="UniProtKB-SubCell"/>
</dbReference>
<dbReference type="InterPro" id="IPR025204">
    <property type="entry name" value="CENP-L"/>
</dbReference>
<evidence type="ECO:0000256" key="4">
    <source>
        <dbReference type="ARBA" id="ARBA00016380"/>
    </source>
</evidence>
<accession>A0AA88HH19</accession>
<keyword evidence="6" id="KW-0539">Nucleus</keyword>
<organism evidence="8 9">
    <name type="scientific">Artemia franciscana</name>
    <name type="common">Brine shrimp</name>
    <name type="synonym">Artemia sanfranciscana</name>
    <dbReference type="NCBI Taxonomy" id="6661"/>
    <lineage>
        <taxon>Eukaryota</taxon>
        <taxon>Metazoa</taxon>
        <taxon>Ecdysozoa</taxon>
        <taxon>Arthropoda</taxon>
        <taxon>Crustacea</taxon>
        <taxon>Branchiopoda</taxon>
        <taxon>Anostraca</taxon>
        <taxon>Artemiidae</taxon>
        <taxon>Artemia</taxon>
    </lineage>
</organism>
<comment type="subcellular location">
    <subcellularLocation>
        <location evidence="2">Chromosome</location>
        <location evidence="2">Centromere</location>
    </subcellularLocation>
    <subcellularLocation>
        <location evidence="1">Nucleus</location>
    </subcellularLocation>
</comment>
<evidence type="ECO:0000256" key="5">
    <source>
        <dbReference type="ARBA" id="ARBA00022454"/>
    </source>
</evidence>
<protein>
    <recommendedName>
        <fullName evidence="4">Centromere protein L</fullName>
    </recommendedName>
</protein>
<gene>
    <name evidence="8" type="ORF">QYM36_015763</name>
</gene>
<proteinExistence type="inferred from homology"/>
<dbReference type="Pfam" id="PF13092">
    <property type="entry name" value="CENP-L"/>
    <property type="match status" value="1"/>
</dbReference>
<evidence type="ECO:0000256" key="6">
    <source>
        <dbReference type="ARBA" id="ARBA00023242"/>
    </source>
</evidence>
<keyword evidence="5" id="KW-0158">Chromosome</keyword>
<reference evidence="8" key="1">
    <citation type="submission" date="2023-07" db="EMBL/GenBank/DDBJ databases">
        <title>Chromosome-level genome assembly of Artemia franciscana.</title>
        <authorList>
            <person name="Jo E."/>
        </authorList>
    </citation>
    <scope>NUCLEOTIDE SEQUENCE</scope>
    <source>
        <tissue evidence="8">Whole body</tissue>
    </source>
</reference>
<dbReference type="GO" id="GO:0005634">
    <property type="term" value="C:nucleus"/>
    <property type="evidence" value="ECO:0007669"/>
    <property type="project" value="UniProtKB-SubCell"/>
</dbReference>
<evidence type="ECO:0000256" key="2">
    <source>
        <dbReference type="ARBA" id="ARBA00004584"/>
    </source>
</evidence>
<name>A0AA88HH19_ARTSF</name>
<dbReference type="PANTHER" id="PTHR31740:SF2">
    <property type="entry name" value="CENTROMERE PROTEIN L"/>
    <property type="match status" value="1"/>
</dbReference>
<evidence type="ECO:0000256" key="3">
    <source>
        <dbReference type="ARBA" id="ARBA00011060"/>
    </source>
</evidence>
<dbReference type="AlphaFoldDB" id="A0AA88HH19"/>
<evidence type="ECO:0000313" key="8">
    <source>
        <dbReference type="EMBL" id="KAK2705481.1"/>
    </source>
</evidence>
<dbReference type="EMBL" id="JAVRJZ010000020">
    <property type="protein sequence ID" value="KAK2705481.1"/>
    <property type="molecule type" value="Genomic_DNA"/>
</dbReference>
<keyword evidence="7" id="KW-0137">Centromere</keyword>
<comment type="similarity">
    <text evidence="3">Belongs to the CENP-L/IML3 family.</text>
</comment>
<dbReference type="PANTHER" id="PTHR31740">
    <property type="entry name" value="CENTROMERE PROTEIN L"/>
    <property type="match status" value="1"/>
</dbReference>
<comment type="caution">
    <text evidence="8">The sequence shown here is derived from an EMBL/GenBank/DDBJ whole genome shotgun (WGS) entry which is preliminary data.</text>
</comment>